<feature type="compositionally biased region" description="Low complexity" evidence="1">
    <location>
        <begin position="529"/>
        <end position="539"/>
    </location>
</feature>
<dbReference type="Gene3D" id="3.20.20.80">
    <property type="entry name" value="Glycosidases"/>
    <property type="match status" value="1"/>
</dbReference>
<proteinExistence type="predicted"/>
<evidence type="ECO:0000313" key="2">
    <source>
        <dbReference type="EMBL" id="TCD68594.1"/>
    </source>
</evidence>
<feature type="compositionally biased region" description="Low complexity" evidence="1">
    <location>
        <begin position="570"/>
        <end position="583"/>
    </location>
</feature>
<name>A0A4R0RZD1_9APHY</name>
<feature type="compositionally biased region" description="Low complexity" evidence="1">
    <location>
        <begin position="764"/>
        <end position="804"/>
    </location>
</feature>
<feature type="compositionally biased region" description="Pro residues" evidence="1">
    <location>
        <begin position="753"/>
        <end position="763"/>
    </location>
</feature>
<dbReference type="AlphaFoldDB" id="A0A4R0RZD1"/>
<gene>
    <name evidence="2" type="ORF">EIP91_010383</name>
</gene>
<keyword evidence="3" id="KW-1185">Reference proteome</keyword>
<evidence type="ECO:0000313" key="3">
    <source>
        <dbReference type="Proteomes" id="UP000292702"/>
    </source>
</evidence>
<feature type="compositionally biased region" description="Basic and acidic residues" evidence="1">
    <location>
        <begin position="459"/>
        <end position="481"/>
    </location>
</feature>
<comment type="caution">
    <text evidence="2">The sequence shown here is derived from an EMBL/GenBank/DDBJ whole genome shotgun (WGS) entry which is preliminary data.</text>
</comment>
<evidence type="ECO:0000256" key="1">
    <source>
        <dbReference type="SAM" id="MobiDB-lite"/>
    </source>
</evidence>
<dbReference type="Proteomes" id="UP000292702">
    <property type="component" value="Unassembled WGS sequence"/>
</dbReference>
<protein>
    <recommendedName>
        <fullName evidence="4">Xylosidase/arabinosidase</fullName>
    </recommendedName>
</protein>
<feature type="compositionally biased region" description="Polar residues" evidence="1">
    <location>
        <begin position="646"/>
        <end position="678"/>
    </location>
</feature>
<feature type="compositionally biased region" description="Low complexity" evidence="1">
    <location>
        <begin position="848"/>
        <end position="878"/>
    </location>
</feature>
<feature type="compositionally biased region" description="Low complexity" evidence="1">
    <location>
        <begin position="498"/>
        <end position="514"/>
    </location>
</feature>
<organism evidence="2 3">
    <name type="scientific">Steccherinum ochraceum</name>
    <dbReference type="NCBI Taxonomy" id="92696"/>
    <lineage>
        <taxon>Eukaryota</taxon>
        <taxon>Fungi</taxon>
        <taxon>Dikarya</taxon>
        <taxon>Basidiomycota</taxon>
        <taxon>Agaricomycotina</taxon>
        <taxon>Agaricomycetes</taxon>
        <taxon>Polyporales</taxon>
        <taxon>Steccherinaceae</taxon>
        <taxon>Steccherinum</taxon>
    </lineage>
</organism>
<evidence type="ECO:0008006" key="4">
    <source>
        <dbReference type="Google" id="ProtNLM"/>
    </source>
</evidence>
<feature type="compositionally biased region" description="Polar residues" evidence="1">
    <location>
        <begin position="624"/>
        <end position="639"/>
    </location>
</feature>
<feature type="compositionally biased region" description="Low complexity" evidence="1">
    <location>
        <begin position="609"/>
        <end position="623"/>
    </location>
</feature>
<feature type="compositionally biased region" description="Polar residues" evidence="1">
    <location>
        <begin position="721"/>
        <end position="743"/>
    </location>
</feature>
<feature type="region of interest" description="Disordered" evidence="1">
    <location>
        <begin position="609"/>
        <end position="896"/>
    </location>
</feature>
<sequence length="908" mass="98709">MALNGDGKVLRRADPSTIQDKFMVGYQGWFTCPGDGKPLDPHHHGWLHWFNYPIPDGGRPNTDLWPDVSEYSPSELFPAPGLKLATGEQTYLFSSRNAKSVQRHFHWMALHGVDGAFLQRFAGQCDLEAGNQAIRDQRDEVGDRVREAAEKEGRVFAIMYDVSGVPPDRIQRVLEQDWRHLIHDKGVLDSPNYLREKGKAVVTLWGFGFADSKHDPATVRAITAFFRNNTPGGAYIMAGTPAHWRTSVSDADPNPDFVNVWLEDFDAISPWTIGRYSSPEEADRFAEEKIKGDVELIRSRNERFEMGQGGKRKVDYIPVIFPGGSGFNLSEGKWGFNDIKRRGGNFLWRELFNVRRLNVRTIYGAMWDEYDEGTAFMPVVQNKRQLPVHEKYNFMALDEDGFDLPSDWYMRICGFAAEGLRGERMIHETFPSKELQDYWSTRPRYEDTAGPSSSGLGSGKKDKEGESWEEWDAKGKSKDVSNEPPPPPYTLEDDVPLQNQPVTQTTPAQTYPPTALGSSSSPMTPAGFSSASPAPRQQSPAPPLATRPHIAPTSGIPASATPPPLKRSSRPASVASSASSAVSYANEHASGQPFSGSVLEVSGLADQLARQSLSPQAQQAQPSVTHATRPTSPLANQATKPHIGPSPNTSSQQAQANTPTDAQVGSNPASAPSTNEWSKPSWPGQQAPLGSAYTQSPSSPPQLAGSYANAYQPSYAPVYGPQSSQSGQPNTGPQFVPQHSQTAPPFPGGSTFSPPPGPPPPQSQSPYLNQSPNPSYPAGAPPLQHSSSLSGHSSGHQHTTSQSSYPGQQAHAPTSPYPPPNPLQHAASYPGAAAEPGIGGFSFPPAPAQQDYYGAPQGQYPQQQPYQQPGQYNQYGQPQYPPQPGAPGGYPYQGAGPYGTYPSYPSYY</sequence>
<feature type="region of interest" description="Disordered" evidence="1">
    <location>
        <begin position="443"/>
        <end position="596"/>
    </location>
</feature>
<reference evidence="2 3" key="1">
    <citation type="submission" date="2018-11" db="EMBL/GenBank/DDBJ databases">
        <title>Genome assembly of Steccherinum ochraceum LE-BIN_3174, the white-rot fungus of the Steccherinaceae family (The Residual Polyporoid clade, Polyporales, Basidiomycota).</title>
        <authorList>
            <person name="Fedorova T.V."/>
            <person name="Glazunova O.A."/>
            <person name="Landesman E.O."/>
            <person name="Moiseenko K.V."/>
            <person name="Psurtseva N.V."/>
            <person name="Savinova O.S."/>
            <person name="Shakhova N.V."/>
            <person name="Tyazhelova T.V."/>
            <person name="Vasina D.V."/>
        </authorList>
    </citation>
    <scope>NUCLEOTIDE SEQUENCE [LARGE SCALE GENOMIC DNA]</scope>
    <source>
        <strain evidence="2 3">LE-BIN_3174</strain>
    </source>
</reference>
<dbReference type="OrthoDB" id="2589715at2759"/>
<dbReference type="CDD" id="cd11576">
    <property type="entry name" value="GH99_GH71_like_2"/>
    <property type="match status" value="1"/>
</dbReference>
<dbReference type="EMBL" id="RWJN01000062">
    <property type="protein sequence ID" value="TCD68594.1"/>
    <property type="molecule type" value="Genomic_DNA"/>
</dbReference>
<accession>A0A4R0RZD1</accession>
<dbReference type="STRING" id="92696.A0A4R0RZD1"/>